<keyword evidence="4 7" id="KW-1133">Transmembrane helix</keyword>
<dbReference type="GO" id="GO:0033573">
    <property type="term" value="C:high-affinity iron permease complex"/>
    <property type="evidence" value="ECO:0007669"/>
    <property type="project" value="InterPro"/>
</dbReference>
<keyword evidence="3 7" id="KW-0812">Transmembrane</keyword>
<dbReference type="NCBIfam" id="NF041756">
    <property type="entry name" value="EfeU"/>
    <property type="match status" value="1"/>
</dbReference>
<sequence length="298" mass="32064">MNFWGAFLGNFLIGLREGLEAALVVGILLAYIRKTKRTHLLTPMWLGVAVAVIISLSFGALLTFGPETLTFEAQEAIGGSLSIISVGFVTWMIFWMAENARLLSAELKEKLDAAQTSAWAVILLAALSVGREGLETTLFIWSATRTAGQEANATPMLGALVGILVAILMAWAMMRGMMRINLSRFFTITGAFLVIVAAGVLSYGIHDLQESGILPGLNNTAFESYHYIDPSGFVGTLLKAVFNLSSTTTWLEAGAWILYMGIVMPLFIRAQRPGLKASAKKPVAKPEAEKTVASGSQS</sequence>
<evidence type="ECO:0000256" key="3">
    <source>
        <dbReference type="ARBA" id="ARBA00022692"/>
    </source>
</evidence>
<feature type="transmembrane region" description="Helical" evidence="7">
    <location>
        <begin position="44"/>
        <end position="64"/>
    </location>
</feature>
<dbReference type="AlphaFoldDB" id="A0A943TDS7"/>
<evidence type="ECO:0000256" key="1">
    <source>
        <dbReference type="ARBA" id="ARBA00004141"/>
    </source>
</evidence>
<dbReference type="PANTHER" id="PTHR31632:SF2">
    <property type="entry name" value="PLASMA MEMBRANE IRON PERMEASE"/>
    <property type="match status" value="1"/>
</dbReference>
<dbReference type="PANTHER" id="PTHR31632">
    <property type="entry name" value="IRON TRANSPORTER FTH1"/>
    <property type="match status" value="1"/>
</dbReference>
<dbReference type="Pfam" id="PF03239">
    <property type="entry name" value="FTR1"/>
    <property type="match status" value="1"/>
</dbReference>
<keyword evidence="5 7" id="KW-0472">Membrane</keyword>
<feature type="transmembrane region" description="Helical" evidence="7">
    <location>
        <begin position="153"/>
        <end position="173"/>
    </location>
</feature>
<feature type="transmembrane region" description="Helical" evidence="7">
    <location>
        <begin position="76"/>
        <end position="97"/>
    </location>
</feature>
<comment type="caution">
    <text evidence="8">The sequence shown here is derived from an EMBL/GenBank/DDBJ whole genome shotgun (WGS) entry which is preliminary data.</text>
</comment>
<dbReference type="Proteomes" id="UP000739069">
    <property type="component" value="Unassembled WGS sequence"/>
</dbReference>
<dbReference type="InterPro" id="IPR004923">
    <property type="entry name" value="FTR1/Fip1/EfeU"/>
</dbReference>
<evidence type="ECO:0000256" key="7">
    <source>
        <dbReference type="SAM" id="Phobius"/>
    </source>
</evidence>
<feature type="region of interest" description="Disordered" evidence="6">
    <location>
        <begin position="279"/>
        <end position="298"/>
    </location>
</feature>
<protein>
    <submittedName>
        <fullName evidence="8">FTR1 family protein</fullName>
    </submittedName>
</protein>
<dbReference type="RefSeq" id="WP_303947739.1">
    <property type="nucleotide sequence ID" value="NZ_JAGZXI010000010.1"/>
</dbReference>
<evidence type="ECO:0000256" key="4">
    <source>
        <dbReference type="ARBA" id="ARBA00022989"/>
    </source>
</evidence>
<organism evidence="8 9">
    <name type="scientific">Rothia mucilaginosa</name>
    <dbReference type="NCBI Taxonomy" id="43675"/>
    <lineage>
        <taxon>Bacteria</taxon>
        <taxon>Bacillati</taxon>
        <taxon>Actinomycetota</taxon>
        <taxon>Actinomycetes</taxon>
        <taxon>Micrococcales</taxon>
        <taxon>Micrococcaceae</taxon>
        <taxon>Rothia</taxon>
    </lineage>
</organism>
<evidence type="ECO:0000256" key="6">
    <source>
        <dbReference type="SAM" id="MobiDB-lite"/>
    </source>
</evidence>
<proteinExistence type="inferred from homology"/>
<accession>A0A943TDS7</accession>
<evidence type="ECO:0000313" key="9">
    <source>
        <dbReference type="Proteomes" id="UP000739069"/>
    </source>
</evidence>
<feature type="transmembrane region" description="Helical" evidence="7">
    <location>
        <begin position="6"/>
        <end position="32"/>
    </location>
</feature>
<dbReference type="EMBL" id="JAGZXI010000010">
    <property type="protein sequence ID" value="MBS6635442.1"/>
    <property type="molecule type" value="Genomic_DNA"/>
</dbReference>
<evidence type="ECO:0000256" key="5">
    <source>
        <dbReference type="ARBA" id="ARBA00023136"/>
    </source>
</evidence>
<comment type="similarity">
    <text evidence="2">Belongs to the oxidase-dependent Fe transporter (OFeT) (TC 9.A.10.1) family.</text>
</comment>
<feature type="transmembrane region" description="Helical" evidence="7">
    <location>
        <begin position="118"/>
        <end position="141"/>
    </location>
</feature>
<feature type="transmembrane region" description="Helical" evidence="7">
    <location>
        <begin position="185"/>
        <end position="205"/>
    </location>
</feature>
<reference evidence="8" key="1">
    <citation type="submission" date="2021-02" db="EMBL/GenBank/DDBJ databases">
        <title>Infant gut strain persistence is associated with maternal origin, phylogeny, and functional potential including surface adhesion and iron acquisition.</title>
        <authorList>
            <person name="Lou Y.C."/>
        </authorList>
    </citation>
    <scope>NUCLEOTIDE SEQUENCE</scope>
    <source>
        <strain evidence="8">L1_008_092G1_dasL1_008_092G1_concoct_16</strain>
    </source>
</reference>
<evidence type="ECO:0000313" key="8">
    <source>
        <dbReference type="EMBL" id="MBS6635442.1"/>
    </source>
</evidence>
<dbReference type="GO" id="GO:0015093">
    <property type="term" value="F:ferrous iron transmembrane transporter activity"/>
    <property type="evidence" value="ECO:0007669"/>
    <property type="project" value="TreeGrafter"/>
</dbReference>
<gene>
    <name evidence="8" type="ORF">KH265_07325</name>
</gene>
<name>A0A943TDS7_9MICC</name>
<evidence type="ECO:0000256" key="2">
    <source>
        <dbReference type="ARBA" id="ARBA00008333"/>
    </source>
</evidence>
<comment type="subcellular location">
    <subcellularLocation>
        <location evidence="1">Membrane</location>
        <topology evidence="1">Multi-pass membrane protein</topology>
    </subcellularLocation>
</comment>
<feature type="transmembrane region" description="Helical" evidence="7">
    <location>
        <begin position="253"/>
        <end position="270"/>
    </location>
</feature>